<dbReference type="NCBIfam" id="NF003816">
    <property type="entry name" value="PRK05406.1-5"/>
    <property type="match status" value="1"/>
</dbReference>
<protein>
    <submittedName>
        <fullName evidence="1">LamB/YcsF family protein</fullName>
    </submittedName>
</protein>
<gene>
    <name evidence="1" type="ORF">ACFOLC_01880</name>
</gene>
<evidence type="ECO:0000313" key="2">
    <source>
        <dbReference type="Proteomes" id="UP001595740"/>
    </source>
</evidence>
<dbReference type="RefSeq" id="WP_386757044.1">
    <property type="nucleotide sequence ID" value="NZ_JBHRXK010000001.1"/>
</dbReference>
<dbReference type="EMBL" id="JBHRXK010000001">
    <property type="protein sequence ID" value="MFC3549760.1"/>
    <property type="molecule type" value="Genomic_DNA"/>
</dbReference>
<dbReference type="Gene3D" id="3.20.20.370">
    <property type="entry name" value="Glycoside hydrolase/deacetylase"/>
    <property type="match status" value="1"/>
</dbReference>
<sequence>MHARIDFNCDLGEGCGDDAAILPFVSSANIACGGHAGDEATMRATLRLCRMHGVAAGAHPGYDDREHFGRRPLALARDEIALLILSQLARLSALAADEGVRLTHVKPHGALYNVAADDRIVAEAIVAAVTDFDPGLVLYGLSGSDLTAAGEAAGLHVAHEVFAERGYGGSGRLLPRDTPGAVIESLDAAITQVQRLATRGEVVADDGRVVALRADTLCLHGDRADAPAFARAVRAALEADGIRVLPFGTDGQ</sequence>
<dbReference type="CDD" id="cd10787">
    <property type="entry name" value="LamB_YcsF_like"/>
    <property type="match status" value="1"/>
</dbReference>
<proteinExistence type="predicted"/>
<organism evidence="1 2">
    <name type="scientific">Lysobacter cavernae</name>
    <dbReference type="NCBI Taxonomy" id="1685901"/>
    <lineage>
        <taxon>Bacteria</taxon>
        <taxon>Pseudomonadati</taxon>
        <taxon>Pseudomonadota</taxon>
        <taxon>Gammaproteobacteria</taxon>
        <taxon>Lysobacterales</taxon>
        <taxon>Lysobacteraceae</taxon>
        <taxon>Lysobacter</taxon>
    </lineage>
</organism>
<dbReference type="Proteomes" id="UP001595740">
    <property type="component" value="Unassembled WGS sequence"/>
</dbReference>
<accession>A0ABV7RK89</accession>
<dbReference type="Pfam" id="PF03746">
    <property type="entry name" value="LamB_YcsF"/>
    <property type="match status" value="1"/>
</dbReference>
<dbReference type="PANTHER" id="PTHR30292:SF0">
    <property type="entry name" value="5-OXOPROLINASE SUBUNIT A"/>
    <property type="match status" value="1"/>
</dbReference>
<reference evidence="2" key="1">
    <citation type="journal article" date="2019" name="Int. J. Syst. Evol. Microbiol.">
        <title>The Global Catalogue of Microorganisms (GCM) 10K type strain sequencing project: providing services to taxonomists for standard genome sequencing and annotation.</title>
        <authorList>
            <consortium name="The Broad Institute Genomics Platform"/>
            <consortium name="The Broad Institute Genome Sequencing Center for Infectious Disease"/>
            <person name="Wu L."/>
            <person name="Ma J."/>
        </authorList>
    </citation>
    <scope>NUCLEOTIDE SEQUENCE [LARGE SCALE GENOMIC DNA]</scope>
    <source>
        <strain evidence="2">KCTC 42875</strain>
    </source>
</reference>
<dbReference type="InterPro" id="IPR005501">
    <property type="entry name" value="LamB/YcsF/PxpA-like"/>
</dbReference>
<dbReference type="InterPro" id="IPR011330">
    <property type="entry name" value="Glyco_hydro/deAcase_b/a-brl"/>
</dbReference>
<name>A0ABV7RK89_9GAMM</name>
<keyword evidence="2" id="KW-1185">Reference proteome</keyword>
<evidence type="ECO:0000313" key="1">
    <source>
        <dbReference type="EMBL" id="MFC3549760.1"/>
    </source>
</evidence>
<dbReference type="PANTHER" id="PTHR30292">
    <property type="entry name" value="UNCHARACTERIZED PROTEIN YBGL-RELATED"/>
    <property type="match status" value="1"/>
</dbReference>
<dbReference type="SUPFAM" id="SSF88713">
    <property type="entry name" value="Glycoside hydrolase/deacetylase"/>
    <property type="match status" value="1"/>
</dbReference>
<comment type="caution">
    <text evidence="1">The sequence shown here is derived from an EMBL/GenBank/DDBJ whole genome shotgun (WGS) entry which is preliminary data.</text>
</comment>
<dbReference type="NCBIfam" id="NF003814">
    <property type="entry name" value="PRK05406.1-3"/>
    <property type="match status" value="1"/>
</dbReference>